<feature type="region of interest" description="Disordered" evidence="1">
    <location>
        <begin position="128"/>
        <end position="155"/>
    </location>
</feature>
<keyword evidence="3" id="KW-1185">Reference proteome</keyword>
<name>A0ABQ9XD07_9EUKA</name>
<feature type="compositionally biased region" description="Polar residues" evidence="1">
    <location>
        <begin position="138"/>
        <end position="147"/>
    </location>
</feature>
<proteinExistence type="predicted"/>
<feature type="region of interest" description="Disordered" evidence="1">
    <location>
        <begin position="70"/>
        <end position="105"/>
    </location>
</feature>
<evidence type="ECO:0000256" key="1">
    <source>
        <dbReference type="SAM" id="MobiDB-lite"/>
    </source>
</evidence>
<organism evidence="2 3">
    <name type="scientific">Blattamonas nauphoetae</name>
    <dbReference type="NCBI Taxonomy" id="2049346"/>
    <lineage>
        <taxon>Eukaryota</taxon>
        <taxon>Metamonada</taxon>
        <taxon>Preaxostyla</taxon>
        <taxon>Oxymonadida</taxon>
        <taxon>Blattamonas</taxon>
    </lineage>
</organism>
<accession>A0ABQ9XD07</accession>
<dbReference type="Proteomes" id="UP001281761">
    <property type="component" value="Unassembled WGS sequence"/>
</dbReference>
<protein>
    <submittedName>
        <fullName evidence="2">Uncharacterized protein</fullName>
    </submittedName>
</protein>
<evidence type="ECO:0000313" key="3">
    <source>
        <dbReference type="Proteomes" id="UP001281761"/>
    </source>
</evidence>
<reference evidence="2 3" key="1">
    <citation type="journal article" date="2022" name="bioRxiv">
        <title>Genomics of Preaxostyla Flagellates Illuminates Evolutionary Transitions and the Path Towards Mitochondrial Loss.</title>
        <authorList>
            <person name="Novak L.V.F."/>
            <person name="Treitli S.C."/>
            <person name="Pyrih J."/>
            <person name="Halakuc P."/>
            <person name="Pipaliya S.V."/>
            <person name="Vacek V."/>
            <person name="Brzon O."/>
            <person name="Soukal P."/>
            <person name="Eme L."/>
            <person name="Dacks J.B."/>
            <person name="Karnkowska A."/>
            <person name="Elias M."/>
            <person name="Hampl V."/>
        </authorList>
    </citation>
    <scope>NUCLEOTIDE SEQUENCE [LARGE SCALE GENOMIC DNA]</scope>
    <source>
        <strain evidence="2">NAU3</strain>
        <tissue evidence="2">Gut</tissue>
    </source>
</reference>
<dbReference type="EMBL" id="JARBJD010000162">
    <property type="protein sequence ID" value="KAK2949125.1"/>
    <property type="molecule type" value="Genomic_DNA"/>
</dbReference>
<feature type="region of interest" description="Disordered" evidence="1">
    <location>
        <begin position="355"/>
        <end position="389"/>
    </location>
</feature>
<evidence type="ECO:0000313" key="2">
    <source>
        <dbReference type="EMBL" id="KAK2949125.1"/>
    </source>
</evidence>
<comment type="caution">
    <text evidence="2">The sequence shown here is derived from an EMBL/GenBank/DDBJ whole genome shotgun (WGS) entry which is preliminary data.</text>
</comment>
<feature type="compositionally biased region" description="Basic and acidic residues" evidence="1">
    <location>
        <begin position="355"/>
        <end position="376"/>
    </location>
</feature>
<gene>
    <name evidence="2" type="ORF">BLNAU_15966</name>
</gene>
<sequence length="410" mass="47742">MFVLSTWADQQTHKRMEKEVQSVRKIMAGAIGPNKNEPILTKQEQLAKRRAELIIAGFTPEEADSHLFREEEHKRISASITKQKRTKPERDQYGSFEDLDLPQVSDEKSEQSIMSYVLTHQNDKFKKVQTYSKRKQGDSQSETTPQDSEPVEELSHQQLLRFGEFDGNIRDTFDEFDELYDRVNLFETTTIPKRKETKATIEVQLSLLSSEKQNLTTQIERFRQMRMNTPPQEGSSKQKDVDPLDAFMETISNDIESEEELKLKNRLSTIENEIGRLTRELSFVPSISIRHAKPKQENLKERLIVPSKKEDEKKHTEIVVKAKPKKKLNIQLNKFSTASLYKQLEKETDEEIRIREERRATEEKMDEFVEHQKEENVEPQPSTGPSLPNLMTKIQMQYQQAFGKDVVKGG</sequence>